<evidence type="ECO:0000256" key="4">
    <source>
        <dbReference type="ARBA" id="ARBA00022892"/>
    </source>
</evidence>
<dbReference type="GO" id="GO:0070971">
    <property type="term" value="C:endoplasmic reticulum exit site"/>
    <property type="evidence" value="ECO:0007669"/>
    <property type="project" value="TreeGrafter"/>
</dbReference>
<dbReference type="SUPFAM" id="SSF53300">
    <property type="entry name" value="vWA-like"/>
    <property type="match status" value="1"/>
</dbReference>
<proteinExistence type="inferred from homology"/>
<dbReference type="GO" id="GO:0090110">
    <property type="term" value="P:COPII-coated vesicle cargo loading"/>
    <property type="evidence" value="ECO:0007669"/>
    <property type="project" value="TreeGrafter"/>
</dbReference>
<comment type="similarity">
    <text evidence="7">Belongs to the SEC23/SEC24 family. SEC23 subfamily.</text>
</comment>
<dbReference type="GO" id="GO:0006886">
    <property type="term" value="P:intracellular protein transport"/>
    <property type="evidence" value="ECO:0007669"/>
    <property type="project" value="InterPro"/>
</dbReference>
<feature type="domain" description="Sec23/Sec24 trunk" evidence="10">
    <location>
        <begin position="188"/>
        <end position="434"/>
    </location>
</feature>
<dbReference type="InterPro" id="IPR006896">
    <property type="entry name" value="Sec23/24_trunk_dom"/>
</dbReference>
<evidence type="ECO:0000256" key="1">
    <source>
        <dbReference type="ARBA" id="ARBA00022723"/>
    </source>
</evidence>
<dbReference type="SUPFAM" id="SSF82919">
    <property type="entry name" value="Zn-finger domain of Sec23/24"/>
    <property type="match status" value="1"/>
</dbReference>
<reference evidence="11" key="1">
    <citation type="submission" date="2020-10" db="EMBL/GenBank/DDBJ databases">
        <title>Unveiling of a novel bifunctional photoreceptor, Dualchrome1, isolated from a cosmopolitan green alga.</title>
        <authorList>
            <person name="Suzuki S."/>
            <person name="Kawachi M."/>
        </authorList>
    </citation>
    <scope>NUCLEOTIDE SEQUENCE</scope>
    <source>
        <strain evidence="11">NIES 2893</strain>
    </source>
</reference>
<dbReference type="SUPFAM" id="SSF81995">
    <property type="entry name" value="beta-sandwich domain of Sec23/24"/>
    <property type="match status" value="1"/>
</dbReference>
<accession>A0A830HR97</accession>
<dbReference type="Gene3D" id="2.60.40.1670">
    <property type="entry name" value="beta-sandwich domain of Sec23/24"/>
    <property type="match status" value="1"/>
</dbReference>
<dbReference type="GO" id="GO:0008270">
    <property type="term" value="F:zinc ion binding"/>
    <property type="evidence" value="ECO:0007669"/>
    <property type="project" value="InterPro"/>
</dbReference>
<evidence type="ECO:0000256" key="7">
    <source>
        <dbReference type="RuleBase" id="RU365030"/>
    </source>
</evidence>
<dbReference type="Gene3D" id="2.30.30.380">
    <property type="entry name" value="Zn-finger domain of Sec23/24"/>
    <property type="match status" value="1"/>
</dbReference>
<comment type="subcellular location">
    <subcellularLocation>
        <location evidence="7">Cytoplasmic vesicle</location>
        <location evidence="7">COPII-coated vesicle membrane</location>
        <topology evidence="7">Peripheral membrane protein</topology>
        <orientation evidence="7">Cytoplasmic side</orientation>
    </subcellularLocation>
    <subcellularLocation>
        <location evidence="7">Endoplasmic reticulum membrane</location>
        <topology evidence="7">Peripheral membrane protein</topology>
        <orientation evidence="7">Cytoplasmic side</orientation>
    </subcellularLocation>
</comment>
<dbReference type="GO" id="GO:0005789">
    <property type="term" value="C:endoplasmic reticulum membrane"/>
    <property type="evidence" value="ECO:0007669"/>
    <property type="project" value="UniProtKB-SubCell"/>
</dbReference>
<comment type="caution">
    <text evidence="11">The sequence shown here is derived from an EMBL/GenBank/DDBJ whole genome shotgun (WGS) entry which is preliminary data.</text>
</comment>
<keyword evidence="7" id="KW-0963">Cytoplasm</keyword>
<dbReference type="AlphaFoldDB" id="A0A830HR97"/>
<dbReference type="InterPro" id="IPR037364">
    <property type="entry name" value="Sec23"/>
</dbReference>
<evidence type="ECO:0000256" key="8">
    <source>
        <dbReference type="SAM" id="MobiDB-lite"/>
    </source>
</evidence>
<dbReference type="Gene3D" id="3.40.50.410">
    <property type="entry name" value="von Willebrand factor, type A domain"/>
    <property type="match status" value="1"/>
</dbReference>
<protein>
    <recommendedName>
        <fullName evidence="7">Protein transport protein SEC23</fullName>
    </recommendedName>
</protein>
<dbReference type="InterPro" id="IPR036174">
    <property type="entry name" value="Znf_Sec23_Sec24_sf"/>
</dbReference>
<keyword evidence="12" id="KW-1185">Reference proteome</keyword>
<organism evidence="11 12">
    <name type="scientific">Pycnococcus provasolii</name>
    <dbReference type="NCBI Taxonomy" id="41880"/>
    <lineage>
        <taxon>Eukaryota</taxon>
        <taxon>Viridiplantae</taxon>
        <taxon>Chlorophyta</taxon>
        <taxon>Pseudoscourfieldiophyceae</taxon>
        <taxon>Pseudoscourfieldiales</taxon>
        <taxon>Pycnococcaceae</taxon>
        <taxon>Pycnococcus</taxon>
    </lineage>
</organism>
<evidence type="ECO:0000256" key="2">
    <source>
        <dbReference type="ARBA" id="ARBA00022824"/>
    </source>
</evidence>
<dbReference type="PANTHER" id="PTHR11141">
    <property type="entry name" value="PROTEIN TRANSPORT PROTEIN SEC23"/>
    <property type="match status" value="1"/>
</dbReference>
<evidence type="ECO:0000256" key="5">
    <source>
        <dbReference type="ARBA" id="ARBA00023136"/>
    </source>
</evidence>
<dbReference type="EMBL" id="BNJQ01000020">
    <property type="protein sequence ID" value="GHP08300.1"/>
    <property type="molecule type" value="Genomic_DNA"/>
</dbReference>
<sequence length="768" mass="78417">MSVLPVTVRDVRDDVHDVVGVGVGVGVGASSDLSDLLPPLVEQQNQNQNHNLPPSSLSKVTSFVRLSCTRVPCSANFTNTSGIPLGVIVTPSNLFAEQAGGTASAVHIARPPILCAHCGACSSPFSRVDAHSGTWVCALCVRANKPAPDYVADARACLELSHASIEYTVETPPANAVPPTSSPTTSHQPATVVFLIDETLPPKALADVRHAVLMAAEAMPASSRVSLITFGRCVTVFHVGAEHETDDAVAPCIATALPAAASTTNGDAADNTTTSSFSTLTSLVEELGGVAPLVAPVRTRLGEFRRAVRAVRSRPDTAARSLGAAVEASLALFAATADGVANAVGSPRRRIVTFVGGPCSDSDPNLQAAMHEGQEEEPEAALTSVREAQARVASLARACVAARCPVDLLPVGPNVHMGVAEIWSPLCEVTGGMLAPPRRSAEDAAALSSDAVACAARAADGSGGVVDIRVSPPARVVHIMGAGVAVGGRGAALAASSATGGRPPPSSAAMWQLDAPPGGCLAATIALNGDIAPGGGIVVQVTYTRRLPSGGWSARVTTQRIAATTDDDEFIGSVDTEAAASLVAKGAASLAKSHELAGAGGVLAESGDEAVAARMEAVAESLGKSFGAVASSDTTAQPRQGWFNSLIAAIAPPGAPRLRAVPAVFAPILETAWRIANAGPIADPEMAACMRRLVLRSEPELALRYAPTCDGGEARQRAWLAERGVILAERTLQASQTRSPSAFLPPPPTVPMEAPAAVQPPMHARGEP</sequence>
<keyword evidence="7" id="KW-0813">Transport</keyword>
<evidence type="ECO:0000256" key="6">
    <source>
        <dbReference type="ARBA" id="ARBA00023329"/>
    </source>
</evidence>
<dbReference type="Pfam" id="PF04811">
    <property type="entry name" value="Sec23_trunk"/>
    <property type="match status" value="1"/>
</dbReference>
<keyword evidence="7" id="KW-0653">Protein transport</keyword>
<keyword evidence="3 7" id="KW-0862">Zinc</keyword>
<name>A0A830HR97_9CHLO</name>
<keyword evidence="1 7" id="KW-0479">Metal-binding</keyword>
<evidence type="ECO:0000256" key="3">
    <source>
        <dbReference type="ARBA" id="ARBA00022833"/>
    </source>
</evidence>
<comment type="function">
    <text evidence="7">Component of the coat protein complex II (COPII) which promotes the formation of transport vesicles from the endoplasmic reticulum (ER). The coat has two main functions, the physical deformation of the endoplasmic reticulum membrane into vesicles and the selection of cargo molecules.</text>
</comment>
<dbReference type="GO" id="GO:0005096">
    <property type="term" value="F:GTPase activator activity"/>
    <property type="evidence" value="ECO:0007669"/>
    <property type="project" value="TreeGrafter"/>
</dbReference>
<dbReference type="InterPro" id="IPR006895">
    <property type="entry name" value="Znf_Sec23_Sec24"/>
</dbReference>
<keyword evidence="2 7" id="KW-0256">Endoplasmic reticulum</keyword>
<evidence type="ECO:0000313" key="11">
    <source>
        <dbReference type="EMBL" id="GHP08300.1"/>
    </source>
</evidence>
<dbReference type="GO" id="GO:0030127">
    <property type="term" value="C:COPII vesicle coat"/>
    <property type="evidence" value="ECO:0007669"/>
    <property type="project" value="InterPro"/>
</dbReference>
<gene>
    <name evidence="11" type="ORF">PPROV_000704000</name>
</gene>
<evidence type="ECO:0000259" key="9">
    <source>
        <dbReference type="Pfam" id="PF04810"/>
    </source>
</evidence>
<dbReference type="Pfam" id="PF04810">
    <property type="entry name" value="zf-Sec23_Sec24"/>
    <property type="match status" value="1"/>
</dbReference>
<evidence type="ECO:0000259" key="10">
    <source>
        <dbReference type="Pfam" id="PF04811"/>
    </source>
</evidence>
<feature type="domain" description="Zinc finger Sec23/Sec24-type" evidence="9">
    <location>
        <begin position="112"/>
        <end position="150"/>
    </location>
</feature>
<dbReference type="PANTHER" id="PTHR11141:SF6">
    <property type="entry name" value="PROTEIN TRANSPORT PROTEIN SEC23 A"/>
    <property type="match status" value="1"/>
</dbReference>
<dbReference type="InterPro" id="IPR036465">
    <property type="entry name" value="vWFA_dom_sf"/>
</dbReference>
<feature type="region of interest" description="Disordered" evidence="8">
    <location>
        <begin position="731"/>
        <end position="768"/>
    </location>
</feature>
<evidence type="ECO:0000313" key="12">
    <source>
        <dbReference type="Proteomes" id="UP000660262"/>
    </source>
</evidence>
<keyword evidence="5 7" id="KW-0472">Membrane</keyword>
<dbReference type="Proteomes" id="UP000660262">
    <property type="component" value="Unassembled WGS sequence"/>
</dbReference>
<keyword evidence="4 7" id="KW-0931">ER-Golgi transport</keyword>
<keyword evidence="6 7" id="KW-0968">Cytoplasmic vesicle</keyword>